<gene>
    <name evidence="1" type="ORF">K432DRAFT_442327</name>
</gene>
<name>A0A8E2ECI8_9PEZI</name>
<evidence type="ECO:0000313" key="2">
    <source>
        <dbReference type="Proteomes" id="UP000250266"/>
    </source>
</evidence>
<evidence type="ECO:0000313" key="1">
    <source>
        <dbReference type="EMBL" id="OCK81472.1"/>
    </source>
</evidence>
<dbReference type="AlphaFoldDB" id="A0A8E2ECI8"/>
<reference evidence="1 2" key="1">
    <citation type="journal article" date="2016" name="Nat. Commun.">
        <title>Ectomycorrhizal ecology is imprinted in the genome of the dominant symbiotic fungus Cenococcum geophilum.</title>
        <authorList>
            <consortium name="DOE Joint Genome Institute"/>
            <person name="Peter M."/>
            <person name="Kohler A."/>
            <person name="Ohm R.A."/>
            <person name="Kuo A."/>
            <person name="Krutzmann J."/>
            <person name="Morin E."/>
            <person name="Arend M."/>
            <person name="Barry K.W."/>
            <person name="Binder M."/>
            <person name="Choi C."/>
            <person name="Clum A."/>
            <person name="Copeland A."/>
            <person name="Grisel N."/>
            <person name="Haridas S."/>
            <person name="Kipfer T."/>
            <person name="LaButti K."/>
            <person name="Lindquist E."/>
            <person name="Lipzen A."/>
            <person name="Maire R."/>
            <person name="Meier B."/>
            <person name="Mihaltcheva S."/>
            <person name="Molinier V."/>
            <person name="Murat C."/>
            <person name="Poggeler S."/>
            <person name="Quandt C.A."/>
            <person name="Sperisen C."/>
            <person name="Tritt A."/>
            <person name="Tisserant E."/>
            <person name="Crous P.W."/>
            <person name="Henrissat B."/>
            <person name="Nehls U."/>
            <person name="Egli S."/>
            <person name="Spatafora J.W."/>
            <person name="Grigoriev I.V."/>
            <person name="Martin F.M."/>
        </authorList>
    </citation>
    <scope>NUCLEOTIDE SEQUENCE [LARGE SCALE GENOMIC DNA]</scope>
    <source>
        <strain evidence="1 2">CBS 459.81</strain>
    </source>
</reference>
<accession>A0A8E2ECI8</accession>
<keyword evidence="2" id="KW-1185">Reference proteome</keyword>
<dbReference type="OrthoDB" id="3231000at2759"/>
<sequence>MPYLTHIKSLSDSWASLRYLADFMDGGTTSLRWKFLRRKPKELEERSQRTKVTLLQMSQGQSTKTEFNSPNNLEKGLADFLESIIKEALLRLFVKDLSRQIIELLGSKFDINPMLFRKHIDDYSWYNTRDPWTVAPSLIAAMNHRNWFPIRNVRLRYFASSATFENTTQEASFFNVLRRPDNNHKY</sequence>
<protein>
    <submittedName>
        <fullName evidence="1">Uncharacterized protein</fullName>
    </submittedName>
</protein>
<dbReference type="EMBL" id="KV744919">
    <property type="protein sequence ID" value="OCK81472.1"/>
    <property type="molecule type" value="Genomic_DNA"/>
</dbReference>
<proteinExistence type="predicted"/>
<dbReference type="Proteomes" id="UP000250266">
    <property type="component" value="Unassembled WGS sequence"/>
</dbReference>
<organism evidence="1 2">
    <name type="scientific">Lepidopterella palustris CBS 459.81</name>
    <dbReference type="NCBI Taxonomy" id="1314670"/>
    <lineage>
        <taxon>Eukaryota</taxon>
        <taxon>Fungi</taxon>
        <taxon>Dikarya</taxon>
        <taxon>Ascomycota</taxon>
        <taxon>Pezizomycotina</taxon>
        <taxon>Dothideomycetes</taxon>
        <taxon>Pleosporomycetidae</taxon>
        <taxon>Mytilinidiales</taxon>
        <taxon>Argynnaceae</taxon>
        <taxon>Lepidopterella</taxon>
    </lineage>
</organism>